<protein>
    <recommendedName>
        <fullName evidence="1">WH1 domain-containing protein</fullName>
    </recommendedName>
</protein>
<name>A0A8H5I073_9AGAR</name>
<dbReference type="Gene3D" id="2.30.29.30">
    <property type="entry name" value="Pleckstrin-homology domain (PH domain)/Phosphotyrosine-binding domain (PTB)"/>
    <property type="match status" value="1"/>
</dbReference>
<evidence type="ECO:0000259" key="1">
    <source>
        <dbReference type="PROSITE" id="PS50229"/>
    </source>
</evidence>
<gene>
    <name evidence="2" type="ORF">D9757_001034</name>
</gene>
<proteinExistence type="predicted"/>
<reference evidence="2 3" key="1">
    <citation type="journal article" date="2020" name="ISME J.">
        <title>Uncovering the hidden diversity of litter-decomposition mechanisms in mushroom-forming fungi.</title>
        <authorList>
            <person name="Floudas D."/>
            <person name="Bentzer J."/>
            <person name="Ahren D."/>
            <person name="Johansson T."/>
            <person name="Persson P."/>
            <person name="Tunlid A."/>
        </authorList>
    </citation>
    <scope>NUCLEOTIDE SEQUENCE [LARGE SCALE GENOMIC DNA]</scope>
    <source>
        <strain evidence="2 3">CBS 406.79</strain>
    </source>
</reference>
<evidence type="ECO:0000313" key="2">
    <source>
        <dbReference type="EMBL" id="KAF5392761.1"/>
    </source>
</evidence>
<accession>A0A8H5I073</accession>
<dbReference type="Gene3D" id="3.90.810.10">
    <property type="entry name" value="CRIB domain"/>
    <property type="match status" value="1"/>
</dbReference>
<feature type="domain" description="WH1" evidence="1">
    <location>
        <begin position="13"/>
        <end position="152"/>
    </location>
</feature>
<comment type="caution">
    <text evidence="2">The sequence shown here is derived from an EMBL/GenBank/DDBJ whole genome shotgun (WGS) entry which is preliminary data.</text>
</comment>
<dbReference type="InterPro" id="IPR011993">
    <property type="entry name" value="PH-like_dom_sf"/>
</dbReference>
<dbReference type="PROSITE" id="PS50229">
    <property type="entry name" value="WH1"/>
    <property type="match status" value="1"/>
</dbReference>
<dbReference type="EMBL" id="JAACJN010000004">
    <property type="protein sequence ID" value="KAF5392761.1"/>
    <property type="molecule type" value="Genomic_DNA"/>
</dbReference>
<dbReference type="OrthoDB" id="8963340at2759"/>
<keyword evidence="3" id="KW-1185">Reference proteome</keyword>
<dbReference type="InterPro" id="IPR036936">
    <property type="entry name" value="CRIB_dom_sf"/>
</dbReference>
<sequence>MTPSLSILHPMLGSSSSSQTLAQVPAKLYHAKFSAAEYEWQFFNQRGTILFGQDQTNQAGVGATDPSAEVAGLTESPQTSGLSDTTYWFRLRDDSTGKISWMFQLPEDCSYRIDKPFFHFFSGRSRMWGFLFDNDQEGLAFGELSGITSKRAPSVRSKKSLKSLLRRNNSSSFTLALPPLPAIATSEERKTRKEAVTPAMISLPNTQTFVHIGHIGFDGDGAVECSEGIDPSWVTVITDIHLHGKPETLASGHKQLFKLGMSKKLGPAALRSGTF</sequence>
<dbReference type="AlphaFoldDB" id="A0A8H5I073"/>
<organism evidence="2 3">
    <name type="scientific">Collybiopsis confluens</name>
    <dbReference type="NCBI Taxonomy" id="2823264"/>
    <lineage>
        <taxon>Eukaryota</taxon>
        <taxon>Fungi</taxon>
        <taxon>Dikarya</taxon>
        <taxon>Basidiomycota</taxon>
        <taxon>Agaricomycotina</taxon>
        <taxon>Agaricomycetes</taxon>
        <taxon>Agaricomycetidae</taxon>
        <taxon>Agaricales</taxon>
        <taxon>Marasmiineae</taxon>
        <taxon>Omphalotaceae</taxon>
        <taxon>Collybiopsis</taxon>
    </lineage>
</organism>
<dbReference type="SUPFAM" id="SSF50729">
    <property type="entry name" value="PH domain-like"/>
    <property type="match status" value="1"/>
</dbReference>
<evidence type="ECO:0000313" key="3">
    <source>
        <dbReference type="Proteomes" id="UP000518752"/>
    </source>
</evidence>
<dbReference type="InterPro" id="IPR000697">
    <property type="entry name" value="WH1/EVH1_dom"/>
</dbReference>
<dbReference type="Proteomes" id="UP000518752">
    <property type="component" value="Unassembled WGS sequence"/>
</dbReference>